<dbReference type="OrthoDB" id="2390729at2759"/>
<evidence type="ECO:0000313" key="2">
    <source>
        <dbReference type="Proteomes" id="UP000439903"/>
    </source>
</evidence>
<reference evidence="1 2" key="1">
    <citation type="journal article" date="2019" name="Environ. Microbiol.">
        <title>At the nexus of three kingdoms: the genome of the mycorrhizal fungus Gigaspora margarita provides insights into plant, endobacterial and fungal interactions.</title>
        <authorList>
            <person name="Venice F."/>
            <person name="Ghignone S."/>
            <person name="Salvioli di Fossalunga A."/>
            <person name="Amselem J."/>
            <person name="Novero M."/>
            <person name="Xianan X."/>
            <person name="Sedzielewska Toro K."/>
            <person name="Morin E."/>
            <person name="Lipzen A."/>
            <person name="Grigoriev I.V."/>
            <person name="Henrissat B."/>
            <person name="Martin F.M."/>
            <person name="Bonfante P."/>
        </authorList>
    </citation>
    <scope>NUCLEOTIDE SEQUENCE [LARGE SCALE GENOMIC DNA]</scope>
    <source>
        <strain evidence="1 2">BEG34</strain>
    </source>
</reference>
<evidence type="ECO:0000313" key="1">
    <source>
        <dbReference type="EMBL" id="KAF0511664.1"/>
    </source>
</evidence>
<accession>A0A8H4ELK5</accession>
<sequence>MLLTSNSNFSNNTLGQFNPNRIATLSPFNEMSIYQASADGLQFMSPNSTMLTMASNQNNKGIEWLQIAKRHFGDFCNKLVNDIENLDLFSLQLSSPLQKEEIIAFMNEAKMLDVLNQWLNTTNMDELRAHDSKIIYLLQKLCDSVTPRFITFVQWQEKINLTIVNKSLSMEPVVIVYHYIRQASHQNHPRC</sequence>
<organism evidence="1 2">
    <name type="scientific">Gigaspora margarita</name>
    <dbReference type="NCBI Taxonomy" id="4874"/>
    <lineage>
        <taxon>Eukaryota</taxon>
        <taxon>Fungi</taxon>
        <taxon>Fungi incertae sedis</taxon>
        <taxon>Mucoromycota</taxon>
        <taxon>Glomeromycotina</taxon>
        <taxon>Glomeromycetes</taxon>
        <taxon>Diversisporales</taxon>
        <taxon>Gigasporaceae</taxon>
        <taxon>Gigaspora</taxon>
    </lineage>
</organism>
<protein>
    <submittedName>
        <fullName evidence="1">Uncharacterized protein</fullName>
    </submittedName>
</protein>
<comment type="caution">
    <text evidence="1">The sequence shown here is derived from an EMBL/GenBank/DDBJ whole genome shotgun (WGS) entry which is preliminary data.</text>
</comment>
<name>A0A8H4ELK5_GIGMA</name>
<gene>
    <name evidence="1" type="ORF">F8M41_018246</name>
</gene>
<keyword evidence="2" id="KW-1185">Reference proteome</keyword>
<dbReference type="AlphaFoldDB" id="A0A8H4ELK5"/>
<dbReference type="EMBL" id="WTPW01000437">
    <property type="protein sequence ID" value="KAF0511664.1"/>
    <property type="molecule type" value="Genomic_DNA"/>
</dbReference>
<dbReference type="Proteomes" id="UP000439903">
    <property type="component" value="Unassembled WGS sequence"/>
</dbReference>
<proteinExistence type="predicted"/>